<organism evidence="4">
    <name type="scientific">Flavobacterium columnare</name>
    <dbReference type="NCBI Taxonomy" id="996"/>
    <lineage>
        <taxon>Bacteria</taxon>
        <taxon>Pseudomonadati</taxon>
        <taxon>Bacteroidota</taxon>
        <taxon>Flavobacteriia</taxon>
        <taxon>Flavobacteriales</taxon>
        <taxon>Flavobacteriaceae</taxon>
        <taxon>Flavobacterium</taxon>
    </lineage>
</organism>
<evidence type="ECO:0000256" key="1">
    <source>
        <dbReference type="SAM" id="MobiDB-lite"/>
    </source>
</evidence>
<feature type="signal peptide" evidence="2">
    <location>
        <begin position="1"/>
        <end position="18"/>
    </location>
</feature>
<dbReference type="AlphaFoldDB" id="A0AA94F534"/>
<proteinExistence type="predicted"/>
<feature type="compositionally biased region" description="Basic and acidic residues" evidence="1">
    <location>
        <begin position="89"/>
        <end position="111"/>
    </location>
</feature>
<dbReference type="InterPro" id="IPR014897">
    <property type="entry name" value="PBCV_basic_adap"/>
</dbReference>
<evidence type="ECO:0000313" key="4">
    <source>
        <dbReference type="EMBL" id="RVU88597.1"/>
    </source>
</evidence>
<name>A0AA94F534_9FLAO</name>
<evidence type="ECO:0000256" key="2">
    <source>
        <dbReference type="SAM" id="SignalP"/>
    </source>
</evidence>
<dbReference type="RefSeq" id="WP_063743628.1">
    <property type="nucleotide sequence ID" value="NZ_RWGX02000012.1"/>
</dbReference>
<keyword evidence="2" id="KW-0732">Signal</keyword>
<feature type="chain" id="PRO_5043279319" description="PBCV-specific basic adaptor domain-containing protein" evidence="2">
    <location>
        <begin position="19"/>
        <end position="152"/>
    </location>
</feature>
<feature type="region of interest" description="Disordered" evidence="1">
    <location>
        <begin position="43"/>
        <end position="111"/>
    </location>
</feature>
<dbReference type="Pfam" id="PF08789">
    <property type="entry name" value="PBCV_basic_adap"/>
    <property type="match status" value="1"/>
</dbReference>
<dbReference type="EMBL" id="RWGX01000004">
    <property type="protein sequence ID" value="RVU88597.1"/>
    <property type="molecule type" value="Genomic_DNA"/>
</dbReference>
<evidence type="ECO:0000259" key="3">
    <source>
        <dbReference type="Pfam" id="PF08789"/>
    </source>
</evidence>
<feature type="compositionally biased region" description="Basic and acidic residues" evidence="1">
    <location>
        <begin position="58"/>
        <end position="80"/>
    </location>
</feature>
<accession>A0AA94F534</accession>
<protein>
    <recommendedName>
        <fullName evidence="3">PBCV-specific basic adaptor domain-containing protein</fullName>
    </recommendedName>
</protein>
<feature type="domain" description="PBCV-specific basic adaptor" evidence="3">
    <location>
        <begin position="122"/>
        <end position="146"/>
    </location>
</feature>
<reference evidence="4" key="1">
    <citation type="submission" date="2018-12" db="EMBL/GenBank/DDBJ databases">
        <title>Draft genome sequence of Flaovobacterium columnare BGFS27 isolated from channel catfish in Alabama.</title>
        <authorList>
            <person name="Cai W."/>
            <person name="Arias C."/>
        </authorList>
    </citation>
    <scope>NUCLEOTIDE SEQUENCE [LARGE SCALE GENOMIC DNA]</scope>
    <source>
        <strain evidence="4">BGFS27</strain>
    </source>
</reference>
<gene>
    <name evidence="4" type="ORF">EJB19_10645</name>
</gene>
<comment type="caution">
    <text evidence="4">The sequence shown here is derived from an EMBL/GenBank/DDBJ whole genome shotgun (WGS) entry which is preliminary data.</text>
</comment>
<sequence>MKKIVMLCLMFVLSNTFAQKTEVKSKKLNKSKVITEKLDKVKAEKESKTSAKGNLKSVEGKAKVEANKLDTKVRDEENKTKSKTKKVKDKIEETISKPAKKEREITEKANSNAKDKVIGKYKDRQVYQGPKGGTYYINKNGNKTYIDNDQVK</sequence>